<dbReference type="FunFam" id="3.40.50.300:FF:000074">
    <property type="entry name" value="Multidrug resistance-associated protein 5 isoform 1"/>
    <property type="match status" value="1"/>
</dbReference>
<evidence type="ECO:0000313" key="16">
    <source>
        <dbReference type="EMBL" id="KAJ1724733.1"/>
    </source>
</evidence>
<evidence type="ECO:0000256" key="3">
    <source>
        <dbReference type="ARBA" id="ARBA00022448"/>
    </source>
</evidence>
<dbReference type="FunFam" id="3.40.50.300:FF:000450">
    <property type="entry name" value="ABC transporter C family member 2"/>
    <property type="match status" value="1"/>
</dbReference>
<organism evidence="16 17">
    <name type="scientific">Coemansia erecta</name>
    <dbReference type="NCBI Taxonomy" id="147472"/>
    <lineage>
        <taxon>Eukaryota</taxon>
        <taxon>Fungi</taxon>
        <taxon>Fungi incertae sedis</taxon>
        <taxon>Zoopagomycota</taxon>
        <taxon>Kickxellomycotina</taxon>
        <taxon>Kickxellomycetes</taxon>
        <taxon>Kickxellales</taxon>
        <taxon>Kickxellaceae</taxon>
        <taxon>Coemansia</taxon>
    </lineage>
</organism>
<feature type="transmembrane region" description="Helical" evidence="13">
    <location>
        <begin position="434"/>
        <end position="459"/>
    </location>
</feature>
<dbReference type="PANTHER" id="PTHR24223">
    <property type="entry name" value="ATP-BINDING CASSETTE SUB-FAMILY C"/>
    <property type="match status" value="1"/>
</dbReference>
<dbReference type="InterPro" id="IPR011527">
    <property type="entry name" value="ABC1_TM_dom"/>
</dbReference>
<evidence type="ECO:0008006" key="18">
    <source>
        <dbReference type="Google" id="ProtNLM"/>
    </source>
</evidence>
<dbReference type="Pfam" id="PF00005">
    <property type="entry name" value="ABC_tran"/>
    <property type="match status" value="2"/>
</dbReference>
<evidence type="ECO:0000256" key="2">
    <source>
        <dbReference type="ARBA" id="ARBA00009726"/>
    </source>
</evidence>
<name>A0A9W7Y698_9FUNG</name>
<dbReference type="CDD" id="cd03250">
    <property type="entry name" value="ABCC_MRP_domain1"/>
    <property type="match status" value="1"/>
</dbReference>
<dbReference type="OrthoDB" id="6500128at2759"/>
<evidence type="ECO:0000256" key="12">
    <source>
        <dbReference type="SAM" id="MobiDB-lite"/>
    </source>
</evidence>
<dbReference type="CDD" id="cd03244">
    <property type="entry name" value="ABCC_MRP_domain2"/>
    <property type="match status" value="1"/>
</dbReference>
<dbReference type="InterPro" id="IPR036640">
    <property type="entry name" value="ABC1_TM_sf"/>
</dbReference>
<evidence type="ECO:0000256" key="13">
    <source>
        <dbReference type="SAM" id="Phobius"/>
    </source>
</evidence>
<dbReference type="Gene3D" id="3.40.50.300">
    <property type="entry name" value="P-loop containing nucleotide triphosphate hydrolases"/>
    <property type="match status" value="2"/>
</dbReference>
<feature type="transmembrane region" description="Helical" evidence="13">
    <location>
        <begin position="948"/>
        <end position="968"/>
    </location>
</feature>
<evidence type="ECO:0000256" key="6">
    <source>
        <dbReference type="ARBA" id="ARBA00022737"/>
    </source>
</evidence>
<dbReference type="InterPro" id="IPR003593">
    <property type="entry name" value="AAA+_ATPase"/>
</dbReference>
<comment type="caution">
    <text evidence="16">The sequence shown here is derived from an EMBL/GenBank/DDBJ whole genome shotgun (WGS) entry which is preliminary data.</text>
</comment>
<keyword evidence="9" id="KW-1278">Translocase</keyword>
<evidence type="ECO:0000256" key="5">
    <source>
        <dbReference type="ARBA" id="ARBA00022692"/>
    </source>
</evidence>
<sequence length="1476" mass="164664">MLMVAVAFVASAVETLLAFSQSGLVDIFVISLSLQTIAIVAALLLHAREQIVNRVASTMLLLFWFATVLVSLMRLRTSVTTGLAAENSPTVAATVAYMVSSLVTLVLECQPKPRSLFRSLLGEDYEDGSEYFADCPEERAHFFSRLTFSWMTPLLEKGYRDPLQFEDIWDLATEYRPDVVTDRFQQNWQRELNSTLPSLLRATIRTYSEPWVIGGVLKLVRDLVSFLNPILLSRLIGFVSKYGTPEAQPVEHGYFYVISMFVVASLQTLTLEQHWYQNMRIKSMMMSGYSTAIYRKTLILSNDSRQKYNTGGIVTHMSVDSYRILDFVGNYSHNMWSAPLQIVLALYLLYRTIGWSMLAGVAVMLVSIPASTHLSRIMRKMNKLLMGYRDKRMKMMDEVLSGIKIIKLYAWESSFTRRISDVRKRLELATIKRYGFLQAIFSFVMTLVPFAVSFSTFGLYSLADGVSHGPLTPQLVFVSLALFNMLRTPLTQCSTIIPRLNEAIVSFQRIYSFLTAGEIDFAAIEHAPYDRESLNVSHDNVLVNVKQGSFKWLSTDEHPALSSINLKCRRTELVAVIGKVGSGKSSLMSAILGDMVKCSGKVTICGKVAYVPQQPWIMNATLRDNILFGHRFDQEFYDRVIDACALGPDLEMLPGGDLTEIGEKGINLSGGQKARVSLARAVYSRADVYILDDPLSAVDAHVGKHIFTQVLGSRGLLKTRARILVTNAVQYLSSAEQVVMLRDGAIVDQGSFYQVMERGGEIYDFVHRFVKNSPEFGLGSRSGSFSGINRLRSGSDGSNPDSSISTIDSTKDSDETSNVTRNTHDDIFLPPGVESRRRLSQRTLGRASIGSIRSPLSRNASAVSTPTTDSTPSRTISIELNRQGSVEWNIYRIYIHACGLRNVAVFVTVLVLASVLNILANMWLMHWASSGSKLDTLGQLVQLARDSIVYYLAIYGLLGLFGAMLSLLQSYYLWAKCSVRASAKVHDNLLVGVLRSPMSFFDVTPLGRILNRFSSDVRGCDESLPQSTSSMINSMVSVISAFVVIAFTTPLMLVFMFPLMFVYRYLQRRYFFSIRELRRLELASKSPTFSHFQETIGGVSTIRAYCQQARFVAENEHRLESYIRIYYAYLGLIRWLSLRLEFLGNFVMLGTTLLSVCMLHYYGYGNAGLVGISVAYALDIISSVNWCARSYTDVENMMIQLERMTEYSKLTPEAPAVIEENRPSAAWPEHGAVEFVNYSTRYREDLDLVLRGVSFRVLPKQKVGIVGRTGAGKSSLTLALFRIIEAAGGQILIDGQDISQFGLRDVRSKLSIIPQDPVLFAGTIRRNLDPFGDYSDAEIWNALNHAHLSETIRTKGSGLESEVTQGGDNFSVGQRQLICLARALLKRAKILVLDEATAAIDNSTDAIIQETIRSEFKECTVLTIAHRLNTVMDSDMILVVDDGIVAEYDAPKALLKNKGSLFSRLVEEATGVLSSS</sequence>
<evidence type="ECO:0000256" key="9">
    <source>
        <dbReference type="ARBA" id="ARBA00022967"/>
    </source>
</evidence>
<evidence type="ECO:0000256" key="10">
    <source>
        <dbReference type="ARBA" id="ARBA00022989"/>
    </source>
</evidence>
<keyword evidence="6" id="KW-0677">Repeat</keyword>
<accession>A0A9W7Y698</accession>
<evidence type="ECO:0000256" key="8">
    <source>
        <dbReference type="ARBA" id="ARBA00022840"/>
    </source>
</evidence>
<keyword evidence="7" id="KW-0547">Nucleotide-binding</keyword>
<dbReference type="Proteomes" id="UP001149813">
    <property type="component" value="Unassembled WGS sequence"/>
</dbReference>
<dbReference type="SUPFAM" id="SSF52540">
    <property type="entry name" value="P-loop containing nucleoside triphosphate hydrolases"/>
    <property type="match status" value="2"/>
</dbReference>
<feature type="transmembrane region" description="Helical" evidence="13">
    <location>
        <begin position="355"/>
        <end position="374"/>
    </location>
</feature>
<dbReference type="PROSITE" id="PS00211">
    <property type="entry name" value="ABC_TRANSPORTER_1"/>
    <property type="match status" value="2"/>
</dbReference>
<feature type="region of interest" description="Disordered" evidence="12">
    <location>
        <begin position="789"/>
        <end position="832"/>
    </location>
</feature>
<protein>
    <recommendedName>
        <fullName evidence="18">P-loop containing nucleoside triphosphate hydrolase protein</fullName>
    </recommendedName>
</protein>
<dbReference type="SMART" id="SM00382">
    <property type="entry name" value="AAA"/>
    <property type="match status" value="2"/>
</dbReference>
<dbReference type="PROSITE" id="PS50929">
    <property type="entry name" value="ABC_TM1F"/>
    <property type="match status" value="2"/>
</dbReference>
<evidence type="ECO:0000256" key="7">
    <source>
        <dbReference type="ARBA" id="ARBA00022741"/>
    </source>
</evidence>
<dbReference type="GO" id="GO:0016887">
    <property type="term" value="F:ATP hydrolysis activity"/>
    <property type="evidence" value="ECO:0007669"/>
    <property type="project" value="InterPro"/>
</dbReference>
<feature type="transmembrane region" description="Helical" evidence="13">
    <location>
        <begin position="1030"/>
        <end position="1063"/>
    </location>
</feature>
<keyword evidence="10 13" id="KW-1133">Transmembrane helix</keyword>
<dbReference type="CDD" id="cd18580">
    <property type="entry name" value="ABC_6TM_ABCC_D2"/>
    <property type="match status" value="1"/>
</dbReference>
<dbReference type="InterPro" id="IPR044726">
    <property type="entry name" value="ABCC_6TM_D2"/>
</dbReference>
<dbReference type="InterPro" id="IPR003439">
    <property type="entry name" value="ABC_transporter-like_ATP-bd"/>
</dbReference>
<feature type="domain" description="ABC transmembrane type-1" evidence="15">
    <location>
        <begin position="212"/>
        <end position="502"/>
    </location>
</feature>
<evidence type="ECO:0000313" key="17">
    <source>
        <dbReference type="Proteomes" id="UP001149813"/>
    </source>
</evidence>
<keyword evidence="8" id="KW-0067">ATP-binding</keyword>
<dbReference type="InterPro" id="IPR027417">
    <property type="entry name" value="P-loop_NTPase"/>
</dbReference>
<keyword evidence="5 13" id="KW-0812">Transmembrane</keyword>
<dbReference type="Gene3D" id="1.20.1560.10">
    <property type="entry name" value="ABC transporter type 1, transmembrane domain"/>
    <property type="match status" value="2"/>
</dbReference>
<evidence type="ECO:0000259" key="14">
    <source>
        <dbReference type="PROSITE" id="PS50893"/>
    </source>
</evidence>
<dbReference type="GO" id="GO:0005524">
    <property type="term" value="F:ATP binding"/>
    <property type="evidence" value="ECO:0007669"/>
    <property type="project" value="UniProtKB-KW"/>
</dbReference>
<dbReference type="SUPFAM" id="SSF90123">
    <property type="entry name" value="ABC transporter transmembrane region"/>
    <property type="match status" value="2"/>
</dbReference>
<evidence type="ECO:0000256" key="4">
    <source>
        <dbReference type="ARBA" id="ARBA00022554"/>
    </source>
</evidence>
<keyword evidence="4" id="KW-0926">Vacuole</keyword>
<dbReference type="PROSITE" id="PS50893">
    <property type="entry name" value="ABC_TRANSPORTER_2"/>
    <property type="match status" value="2"/>
</dbReference>
<feature type="transmembrane region" description="Helical" evidence="13">
    <location>
        <begin position="903"/>
        <end position="928"/>
    </location>
</feature>
<keyword evidence="17" id="KW-1185">Reference proteome</keyword>
<evidence type="ECO:0000259" key="15">
    <source>
        <dbReference type="PROSITE" id="PS50929"/>
    </source>
</evidence>
<dbReference type="Pfam" id="PF00664">
    <property type="entry name" value="ABC_membrane"/>
    <property type="match status" value="2"/>
</dbReference>
<dbReference type="GO" id="GO:0000329">
    <property type="term" value="C:fungal-type vacuole membrane"/>
    <property type="evidence" value="ECO:0007669"/>
    <property type="project" value="UniProtKB-ARBA"/>
</dbReference>
<gene>
    <name evidence="16" type="ORF">LPJ53_001016</name>
</gene>
<proteinExistence type="inferred from homology"/>
<dbReference type="PANTHER" id="PTHR24223:SF443">
    <property type="entry name" value="MULTIDRUG-RESISTANCE LIKE PROTEIN 1, ISOFORM I"/>
    <property type="match status" value="1"/>
</dbReference>
<comment type="subcellular location">
    <subcellularLocation>
        <location evidence="1">Vacuole membrane</location>
        <topology evidence="1">Multi-pass membrane protein</topology>
    </subcellularLocation>
</comment>
<dbReference type="EMBL" id="JANBOJ010000022">
    <property type="protein sequence ID" value="KAJ1724733.1"/>
    <property type="molecule type" value="Genomic_DNA"/>
</dbReference>
<feature type="transmembrane region" description="Helical" evidence="13">
    <location>
        <begin position="1142"/>
        <end position="1162"/>
    </location>
</feature>
<dbReference type="InterPro" id="IPR017871">
    <property type="entry name" value="ABC_transporter-like_CS"/>
</dbReference>
<feature type="domain" description="ABC transmembrane type-1" evidence="15">
    <location>
        <begin position="910"/>
        <end position="1196"/>
    </location>
</feature>
<evidence type="ECO:0000256" key="1">
    <source>
        <dbReference type="ARBA" id="ARBA00004128"/>
    </source>
</evidence>
<feature type="domain" description="ABC transporter" evidence="14">
    <location>
        <begin position="543"/>
        <end position="768"/>
    </location>
</feature>
<feature type="transmembrane region" description="Helical" evidence="13">
    <location>
        <begin position="59"/>
        <end position="77"/>
    </location>
</feature>
<dbReference type="InterPro" id="IPR056227">
    <property type="entry name" value="TMD0_ABC"/>
</dbReference>
<dbReference type="Pfam" id="PF24357">
    <property type="entry name" value="TMD0_ABC"/>
    <property type="match status" value="1"/>
</dbReference>
<feature type="transmembrane region" description="Helical" evidence="13">
    <location>
        <begin position="28"/>
        <end position="47"/>
    </location>
</feature>
<dbReference type="FunFam" id="1.20.1560.10:FF:000020">
    <property type="entry name" value="ABC metal ion transporter"/>
    <property type="match status" value="1"/>
</dbReference>
<feature type="domain" description="ABC transporter" evidence="14">
    <location>
        <begin position="1233"/>
        <end position="1467"/>
    </location>
</feature>
<dbReference type="InterPro" id="IPR050173">
    <property type="entry name" value="ABC_transporter_C-like"/>
</dbReference>
<dbReference type="FunFam" id="1.20.1560.10:FF:000010">
    <property type="entry name" value="Multidrug resistance-associated ABC transporter"/>
    <property type="match status" value="1"/>
</dbReference>
<keyword evidence="3" id="KW-0813">Transport</keyword>
<comment type="similarity">
    <text evidence="2">Belongs to the ABC transporter superfamily. ABCC family. Conjugate transporter (TC 3.A.1.208) subfamily.</text>
</comment>
<reference evidence="16" key="1">
    <citation type="submission" date="2022-07" db="EMBL/GenBank/DDBJ databases">
        <title>Phylogenomic reconstructions and comparative analyses of Kickxellomycotina fungi.</title>
        <authorList>
            <person name="Reynolds N.K."/>
            <person name="Stajich J.E."/>
            <person name="Barry K."/>
            <person name="Grigoriev I.V."/>
            <person name="Crous P."/>
            <person name="Smith M.E."/>
        </authorList>
    </citation>
    <scope>NUCLEOTIDE SEQUENCE</scope>
    <source>
        <strain evidence="16">NBRC 32514</strain>
    </source>
</reference>
<keyword evidence="11 13" id="KW-0472">Membrane</keyword>
<dbReference type="GO" id="GO:0140359">
    <property type="term" value="F:ABC-type transporter activity"/>
    <property type="evidence" value="ECO:0007669"/>
    <property type="project" value="InterPro"/>
</dbReference>
<dbReference type="CDD" id="cd18595">
    <property type="entry name" value="ABC_6TM_MRP1_2_3_6_D1_like"/>
    <property type="match status" value="1"/>
</dbReference>
<evidence type="ECO:0000256" key="11">
    <source>
        <dbReference type="ARBA" id="ARBA00023136"/>
    </source>
</evidence>